<accession>A0A6H3F8Z4</accession>
<dbReference type="GO" id="GO:0008198">
    <property type="term" value="F:ferrous iron binding"/>
    <property type="evidence" value="ECO:0007669"/>
    <property type="project" value="InterPro"/>
</dbReference>
<dbReference type="GO" id="GO:0016702">
    <property type="term" value="F:oxidoreductase activity, acting on single donors with incorporation of molecular oxygen, incorporation of two atoms of oxygen"/>
    <property type="evidence" value="ECO:0007669"/>
    <property type="project" value="UniProtKB-ARBA"/>
</dbReference>
<keyword evidence="4" id="KW-0862">Zinc</keyword>
<evidence type="ECO:0000313" key="8">
    <source>
        <dbReference type="Proteomes" id="UP000292919"/>
    </source>
</evidence>
<sequence>MPAMPAYYVPHGGGPCFFMDWNPPDTWKKLGAWLRAIPAALPRRPKAQVVISAHWEAPRFTLLTTPDPDLLYDYYDFPPHTYDLHWPAPAAPELFERVRGLLRGAGLALDEDDRRGFDHGVFIPGLLSFPQADMPTVQISLRQGLDPEEHLALGRALAPLRDADVLLVGSGMSFHNMRAFRYGDNMPIPGAEAFDRWLVESVCDLPPTARNQRLARWTEAPGARFAHPREEHLLPLMVLAGAAGQGRLAFHGRAMGAPLAGFALA</sequence>
<comment type="cofactor">
    <cofactor evidence="1">
        <name>Zn(2+)</name>
        <dbReference type="ChEBI" id="CHEBI:29105"/>
    </cofactor>
</comment>
<evidence type="ECO:0000256" key="1">
    <source>
        <dbReference type="ARBA" id="ARBA00001947"/>
    </source>
</evidence>
<dbReference type="PANTHER" id="PTHR30096:SF0">
    <property type="entry name" value="4,5-DOPA DIOXYGENASE EXTRADIOL-LIKE PROTEIN"/>
    <property type="match status" value="1"/>
</dbReference>
<dbReference type="Pfam" id="PF02900">
    <property type="entry name" value="LigB"/>
    <property type="match status" value="1"/>
</dbReference>
<evidence type="ECO:0000259" key="6">
    <source>
        <dbReference type="Pfam" id="PF02900"/>
    </source>
</evidence>
<feature type="domain" description="Extradiol ring-cleavage dioxygenase class III enzyme subunit B" evidence="6">
    <location>
        <begin position="27"/>
        <end position="245"/>
    </location>
</feature>
<gene>
    <name evidence="7" type="ORF">EB812_10680</name>
</gene>
<keyword evidence="5" id="KW-0560">Oxidoreductase</keyword>
<proteinExistence type="inferred from homology"/>
<comment type="caution">
    <text evidence="7">The sequence shown here is derived from an EMBL/GenBank/DDBJ whole genome shotgun (WGS) entry which is preliminary data.</text>
</comment>
<dbReference type="GO" id="GO:0008270">
    <property type="term" value="F:zinc ion binding"/>
    <property type="evidence" value="ECO:0007669"/>
    <property type="project" value="InterPro"/>
</dbReference>
<name>A0A6H3F8Z4_9BACT</name>
<evidence type="ECO:0000256" key="5">
    <source>
        <dbReference type="ARBA" id="ARBA00023002"/>
    </source>
</evidence>
<dbReference type="PIRSF" id="PIRSF006157">
    <property type="entry name" value="Doxgns_DODA"/>
    <property type="match status" value="1"/>
</dbReference>
<dbReference type="CDD" id="cd07363">
    <property type="entry name" value="45_DOPA_Dioxygenase"/>
    <property type="match status" value="1"/>
</dbReference>
<evidence type="ECO:0000313" key="7">
    <source>
        <dbReference type="EMBL" id="TBH78477.1"/>
    </source>
</evidence>
<dbReference type="InterPro" id="IPR004183">
    <property type="entry name" value="Xdiol_dOase_suB"/>
</dbReference>
<keyword evidence="8" id="KW-1185">Reference proteome</keyword>
<protein>
    <submittedName>
        <fullName evidence="7">Dioxygenase</fullName>
    </submittedName>
</protein>
<evidence type="ECO:0000256" key="2">
    <source>
        <dbReference type="ARBA" id="ARBA00007581"/>
    </source>
</evidence>
<dbReference type="EMBL" id="SIXC01000015">
    <property type="protein sequence ID" value="TBH78477.1"/>
    <property type="molecule type" value="Genomic_DNA"/>
</dbReference>
<comment type="similarity">
    <text evidence="2">Belongs to the DODA-type extradiol aromatic ring-opening dioxygenase family.</text>
</comment>
<reference evidence="7 8" key="1">
    <citation type="submission" date="2018-12" db="EMBL/GenBank/DDBJ databases">
        <title>First genome draft of Desulfovibrio legallis sp. nov.</title>
        <authorList>
            <person name="Ben Dhia O."/>
            <person name="Najjari A."/>
            <person name="Ferjani R."/>
            <person name="Fhoula I."/>
            <person name="Fardeau M.-L."/>
            <person name="Boudabbous A."/>
            <person name="Ouzari H.I."/>
        </authorList>
    </citation>
    <scope>NUCLEOTIDE SEQUENCE [LARGE SCALE GENOMIC DNA]</scope>
    <source>
        <strain evidence="7 8">H1T</strain>
    </source>
</reference>
<evidence type="ECO:0000256" key="4">
    <source>
        <dbReference type="ARBA" id="ARBA00022833"/>
    </source>
</evidence>
<dbReference type="Gene3D" id="3.40.830.10">
    <property type="entry name" value="LigB-like"/>
    <property type="match status" value="1"/>
</dbReference>
<dbReference type="InterPro" id="IPR014436">
    <property type="entry name" value="Extradiol_dOase_DODA"/>
</dbReference>
<evidence type="ECO:0000256" key="3">
    <source>
        <dbReference type="ARBA" id="ARBA00022723"/>
    </source>
</evidence>
<keyword evidence="7" id="KW-0223">Dioxygenase</keyword>
<keyword evidence="3" id="KW-0479">Metal-binding</keyword>
<organism evidence="7 8">
    <name type="scientific">Desulfovibrio legallii</name>
    <dbReference type="NCBI Taxonomy" id="571438"/>
    <lineage>
        <taxon>Bacteria</taxon>
        <taxon>Pseudomonadati</taxon>
        <taxon>Thermodesulfobacteriota</taxon>
        <taxon>Desulfovibrionia</taxon>
        <taxon>Desulfovibrionales</taxon>
        <taxon>Desulfovibrionaceae</taxon>
        <taxon>Desulfovibrio</taxon>
    </lineage>
</organism>
<dbReference type="RefSeq" id="WP_118230803.1">
    <property type="nucleotide sequence ID" value="NZ_JAQDZC010000037.1"/>
</dbReference>
<dbReference type="SUPFAM" id="SSF53213">
    <property type="entry name" value="LigB-like"/>
    <property type="match status" value="1"/>
</dbReference>
<dbReference type="Proteomes" id="UP000292919">
    <property type="component" value="Unassembled WGS sequence"/>
</dbReference>
<dbReference type="AlphaFoldDB" id="A0A6H3F8Z4"/>
<dbReference type="PANTHER" id="PTHR30096">
    <property type="entry name" value="4,5-DOPA DIOXYGENASE EXTRADIOL-LIKE PROTEIN"/>
    <property type="match status" value="1"/>
</dbReference>